<dbReference type="Pfam" id="PF00370">
    <property type="entry name" value="FGGY_N"/>
    <property type="match status" value="1"/>
</dbReference>
<evidence type="ECO:0000313" key="8">
    <source>
        <dbReference type="Proteomes" id="UP000440578"/>
    </source>
</evidence>
<dbReference type="GO" id="GO:0019150">
    <property type="term" value="F:D-ribulokinase activity"/>
    <property type="evidence" value="ECO:0007669"/>
    <property type="project" value="TreeGrafter"/>
</dbReference>
<dbReference type="InterPro" id="IPR006003">
    <property type="entry name" value="FGGY_RbtK-like"/>
</dbReference>
<dbReference type="GO" id="GO:0019321">
    <property type="term" value="P:pentose metabolic process"/>
    <property type="evidence" value="ECO:0007669"/>
    <property type="project" value="TreeGrafter"/>
</dbReference>
<dbReference type="CDD" id="cd07782">
    <property type="entry name" value="ASKHA_NBD_FGGY_D-RBK"/>
    <property type="match status" value="1"/>
</dbReference>
<dbReference type="SUPFAM" id="SSF53067">
    <property type="entry name" value="Actin-like ATPase domain"/>
    <property type="match status" value="2"/>
</dbReference>
<dbReference type="NCBIfam" id="TIGR01315">
    <property type="entry name" value="5C_CHO_kinase"/>
    <property type="match status" value="1"/>
</dbReference>
<comment type="similarity">
    <text evidence="1">Belongs to the FGGY kinase family.</text>
</comment>
<dbReference type="InterPro" id="IPR000577">
    <property type="entry name" value="Carb_kinase_FGGY"/>
</dbReference>
<keyword evidence="3 7" id="KW-0418">Kinase</keyword>
<dbReference type="InterPro" id="IPR018485">
    <property type="entry name" value="FGGY_C"/>
</dbReference>
<keyword evidence="2" id="KW-0808">Transferase</keyword>
<accession>A0A6A4VFZ6</accession>
<dbReference type="OrthoDB" id="203824at2759"/>
<evidence type="ECO:0000313" key="7">
    <source>
        <dbReference type="EMBL" id="KAF0295367.1"/>
    </source>
</evidence>
<organism evidence="7 8">
    <name type="scientific">Amphibalanus amphitrite</name>
    <name type="common">Striped barnacle</name>
    <name type="synonym">Balanus amphitrite</name>
    <dbReference type="NCBI Taxonomy" id="1232801"/>
    <lineage>
        <taxon>Eukaryota</taxon>
        <taxon>Metazoa</taxon>
        <taxon>Ecdysozoa</taxon>
        <taxon>Arthropoda</taxon>
        <taxon>Crustacea</taxon>
        <taxon>Multicrustacea</taxon>
        <taxon>Cirripedia</taxon>
        <taxon>Thoracica</taxon>
        <taxon>Thoracicalcarea</taxon>
        <taxon>Balanomorpha</taxon>
        <taxon>Balanoidea</taxon>
        <taxon>Balanidae</taxon>
        <taxon>Amphibalaninae</taxon>
        <taxon>Amphibalanus</taxon>
    </lineage>
</organism>
<dbReference type="EMBL" id="VIIS01001620">
    <property type="protein sequence ID" value="KAF0295368.1"/>
    <property type="molecule type" value="Genomic_DNA"/>
</dbReference>
<evidence type="ECO:0000256" key="1">
    <source>
        <dbReference type="ARBA" id="ARBA00009156"/>
    </source>
</evidence>
<feature type="domain" description="Carbohydrate kinase FGGY N-terminal" evidence="5">
    <location>
        <begin position="4"/>
        <end position="264"/>
    </location>
</feature>
<dbReference type="AlphaFoldDB" id="A0A6A4VFZ6"/>
<reference evidence="7 8" key="1">
    <citation type="submission" date="2019-07" db="EMBL/GenBank/DDBJ databases">
        <title>Draft genome assembly of a fouling barnacle, Amphibalanus amphitrite (Darwin, 1854): The first reference genome for Thecostraca.</title>
        <authorList>
            <person name="Kim W."/>
        </authorList>
    </citation>
    <scope>NUCLEOTIDE SEQUENCE [LARGE SCALE GENOMIC DNA]</scope>
    <source>
        <strain evidence="7">SNU_AA5</strain>
        <tissue evidence="7">Soma without cirri and trophi</tissue>
    </source>
</reference>
<name>A0A6A4VFZ6_AMPAM</name>
<dbReference type="PANTHER" id="PTHR43435">
    <property type="entry name" value="RIBULOKINASE"/>
    <property type="match status" value="1"/>
</dbReference>
<evidence type="ECO:0000256" key="2">
    <source>
        <dbReference type="ARBA" id="ARBA00022679"/>
    </source>
</evidence>
<dbReference type="Proteomes" id="UP000440578">
    <property type="component" value="Unassembled WGS sequence"/>
</dbReference>
<dbReference type="PANTHER" id="PTHR43435:SF4">
    <property type="entry name" value="FGGY CARBOHYDRATE KINASE DOMAIN-CONTAINING PROTEIN"/>
    <property type="match status" value="1"/>
</dbReference>
<dbReference type="InterPro" id="IPR018484">
    <property type="entry name" value="FGGY_N"/>
</dbReference>
<feature type="domain" description="Carbohydrate kinase FGGY C-terminal" evidence="6">
    <location>
        <begin position="281"/>
        <end position="397"/>
    </location>
</feature>
<evidence type="ECO:0000259" key="6">
    <source>
        <dbReference type="Pfam" id="PF02782"/>
    </source>
</evidence>
<keyword evidence="8" id="KW-1185">Reference proteome</keyword>
<proteinExistence type="inferred from homology"/>
<dbReference type="PIRSF" id="PIRSF000538">
    <property type="entry name" value="GlpK"/>
    <property type="match status" value="1"/>
</dbReference>
<evidence type="ECO:0000256" key="3">
    <source>
        <dbReference type="ARBA" id="ARBA00022777"/>
    </source>
</evidence>
<dbReference type="Pfam" id="PF02782">
    <property type="entry name" value="FGGY_C"/>
    <property type="match status" value="1"/>
</dbReference>
<protein>
    <recommendedName>
        <fullName evidence="4">FGGY carbohydrate kinase domain-containing protein</fullName>
    </recommendedName>
</protein>
<dbReference type="FunFam" id="3.30.420.40:FF:000101">
    <property type="entry name" value="FGGY carbohydrate kinase domain-containing protein"/>
    <property type="match status" value="1"/>
</dbReference>
<evidence type="ECO:0000256" key="4">
    <source>
        <dbReference type="ARBA" id="ARBA00074355"/>
    </source>
</evidence>
<dbReference type="EMBL" id="VIIS01001620">
    <property type="protein sequence ID" value="KAF0295367.1"/>
    <property type="molecule type" value="Genomic_DNA"/>
</dbReference>
<sequence>MGVFVGVDVGTGSVRAAVFEADGRLLASHSLPIATWSPQPDLYQQDSEAIWNACCTSVKTALSESGADPATVLGIGFDATCSLVVLDTDLRPLTVSPQGEPDQNIIVWMDHRAVEEAKLINSLGHPVLKSVGGTISPEMQTPKLLWLQQHMPDTWHRAGMFFDLPDFLTWKATGSLTRSLCTVVCKWTYQAGDKETEGWDRTYFEQIGLGGLAEEGWKRIGTEVAAPGSPLGEGVTEEAAERLGVPAGTPVGAALIDAHAGGLGLMAIRDQFEDPCTRLGIIAGTSSCFMAVSREPCPVSGVWGPYWSAMLPGLWLSEGGQSASGRLLEYVINSHPLGQAATENNRPVQEDLEELLSTMAKDRGLSDVTLLTSDLHVYPDHHGNRSPHADTTLRGMYGSRSIVEALSSGGHRIEAVYICGGIAKSSLFVQTLADVLGVPVTCPSQPEAVLLGAAMLGAVASGLTLDDVRGQISGAGTSVSPRPELEMFHLKKYKVFQKMHRDQLTYKEIMEGSMK</sequence>
<dbReference type="InterPro" id="IPR043129">
    <property type="entry name" value="ATPase_NBD"/>
</dbReference>
<dbReference type="Gene3D" id="3.30.420.40">
    <property type="match status" value="2"/>
</dbReference>
<evidence type="ECO:0000259" key="5">
    <source>
        <dbReference type="Pfam" id="PF00370"/>
    </source>
</evidence>
<comment type="caution">
    <text evidence="7">The sequence shown here is derived from an EMBL/GenBank/DDBJ whole genome shotgun (WGS) entry which is preliminary data.</text>
</comment>
<gene>
    <name evidence="7" type="primary">fggy_1</name>
    <name evidence="7" type="ORF">FJT64_000614</name>
</gene>
<dbReference type="GO" id="GO:0005737">
    <property type="term" value="C:cytoplasm"/>
    <property type="evidence" value="ECO:0007669"/>
    <property type="project" value="TreeGrafter"/>
</dbReference>